<dbReference type="AlphaFoldDB" id="A0AAV6HZC3"/>
<name>A0AAV6HZC3_9ERIC</name>
<comment type="caution">
    <text evidence="1">The sequence shown here is derived from an EMBL/GenBank/DDBJ whole genome shotgun (WGS) entry which is preliminary data.</text>
</comment>
<protein>
    <submittedName>
        <fullName evidence="1">Uncharacterized protein</fullName>
    </submittedName>
</protein>
<reference evidence="1" key="1">
    <citation type="submission" date="2020-08" db="EMBL/GenBank/DDBJ databases">
        <title>Plant Genome Project.</title>
        <authorList>
            <person name="Zhang R.-G."/>
        </authorList>
    </citation>
    <scope>NUCLEOTIDE SEQUENCE</scope>
    <source>
        <strain evidence="1">WSP0</strain>
        <tissue evidence="1">Leaf</tissue>
    </source>
</reference>
<dbReference type="Proteomes" id="UP000823749">
    <property type="component" value="Chromosome 12"/>
</dbReference>
<accession>A0AAV6HZC3</accession>
<gene>
    <name evidence="1" type="ORF">RHGRI_033906</name>
</gene>
<organism evidence="1 2">
    <name type="scientific">Rhododendron griersonianum</name>
    <dbReference type="NCBI Taxonomy" id="479676"/>
    <lineage>
        <taxon>Eukaryota</taxon>
        <taxon>Viridiplantae</taxon>
        <taxon>Streptophyta</taxon>
        <taxon>Embryophyta</taxon>
        <taxon>Tracheophyta</taxon>
        <taxon>Spermatophyta</taxon>
        <taxon>Magnoliopsida</taxon>
        <taxon>eudicotyledons</taxon>
        <taxon>Gunneridae</taxon>
        <taxon>Pentapetalae</taxon>
        <taxon>asterids</taxon>
        <taxon>Ericales</taxon>
        <taxon>Ericaceae</taxon>
        <taxon>Ericoideae</taxon>
        <taxon>Rhodoreae</taxon>
        <taxon>Rhododendron</taxon>
    </lineage>
</organism>
<dbReference type="EMBL" id="JACTNZ010000012">
    <property type="protein sequence ID" value="KAG5521496.1"/>
    <property type="molecule type" value="Genomic_DNA"/>
</dbReference>
<keyword evidence="2" id="KW-1185">Reference proteome</keyword>
<sequence>MEHSTPVSITALKSLEQNGAEDSFEDTRQLEHQMTSCMRKRWETGNECRADVGESIFFLSLVWRCNGQLSDEFIALYVIEFSRGEGPDFWSC</sequence>
<evidence type="ECO:0000313" key="2">
    <source>
        <dbReference type="Proteomes" id="UP000823749"/>
    </source>
</evidence>
<evidence type="ECO:0000313" key="1">
    <source>
        <dbReference type="EMBL" id="KAG5521496.1"/>
    </source>
</evidence>
<proteinExistence type="predicted"/>